<dbReference type="Proteomes" id="UP001521184">
    <property type="component" value="Unassembled WGS sequence"/>
</dbReference>
<evidence type="ECO:0000313" key="2">
    <source>
        <dbReference type="Proteomes" id="UP001521184"/>
    </source>
</evidence>
<name>A0ABR3TUP0_9PEZI</name>
<reference evidence="1 2" key="1">
    <citation type="journal article" date="2023" name="Plant Dis.">
        <title>First Report of Diplodia intermedia Causing Canker and Dieback Diseases on Apple Trees in Canada.</title>
        <authorList>
            <person name="Ellouze W."/>
            <person name="Ilyukhin E."/>
            <person name="Sulman M."/>
            <person name="Ali S."/>
        </authorList>
    </citation>
    <scope>NUCLEOTIDE SEQUENCE [LARGE SCALE GENOMIC DNA]</scope>
    <source>
        <strain evidence="1 2">M45-28</strain>
    </source>
</reference>
<sequence>MALLNLDLHIIKTNQAFNVLFGRSDLSGRALSELVETHHAETVYRLRSELREERDQREPSYMPPIFGPREQEAVQGIEEEDLDRISQGYTDPPTISACLRYTGATS</sequence>
<gene>
    <name evidence="1" type="ORF">SLS58_004141</name>
</gene>
<proteinExistence type="predicted"/>
<comment type="caution">
    <text evidence="1">The sequence shown here is derived from an EMBL/GenBank/DDBJ whole genome shotgun (WGS) entry which is preliminary data.</text>
</comment>
<evidence type="ECO:0008006" key="3">
    <source>
        <dbReference type="Google" id="ProtNLM"/>
    </source>
</evidence>
<evidence type="ECO:0000313" key="1">
    <source>
        <dbReference type="EMBL" id="KAL1644680.1"/>
    </source>
</evidence>
<protein>
    <recommendedName>
        <fullName evidence="3">PAS domain-containing protein</fullName>
    </recommendedName>
</protein>
<dbReference type="EMBL" id="JAKEKT020000022">
    <property type="protein sequence ID" value="KAL1644680.1"/>
    <property type="molecule type" value="Genomic_DNA"/>
</dbReference>
<accession>A0ABR3TUP0</accession>
<keyword evidence="2" id="KW-1185">Reference proteome</keyword>
<organism evidence="1 2">
    <name type="scientific">Diplodia intermedia</name>
    <dbReference type="NCBI Taxonomy" id="856260"/>
    <lineage>
        <taxon>Eukaryota</taxon>
        <taxon>Fungi</taxon>
        <taxon>Dikarya</taxon>
        <taxon>Ascomycota</taxon>
        <taxon>Pezizomycotina</taxon>
        <taxon>Dothideomycetes</taxon>
        <taxon>Dothideomycetes incertae sedis</taxon>
        <taxon>Botryosphaeriales</taxon>
        <taxon>Botryosphaeriaceae</taxon>
        <taxon>Diplodia</taxon>
    </lineage>
</organism>